<gene>
    <name evidence="4" type="ORF">B1B_15278</name>
</gene>
<protein>
    <submittedName>
        <fullName evidence="4">CsbD family protein</fullName>
    </submittedName>
</protein>
<dbReference type="SUPFAM" id="SSF69047">
    <property type="entry name" value="Hypothetical protein YjbJ"/>
    <property type="match status" value="1"/>
</dbReference>
<reference evidence="4" key="2">
    <citation type="journal article" date="2014" name="ISME J.">
        <title>Microbial stratification in low pH oxic and suboxic macroscopic growths along an acid mine drainage.</title>
        <authorList>
            <person name="Mendez-Garcia C."/>
            <person name="Mesa V."/>
            <person name="Sprenger R.R."/>
            <person name="Richter M."/>
            <person name="Diez M.S."/>
            <person name="Solano J."/>
            <person name="Bargiela R."/>
            <person name="Golyshina O.V."/>
            <person name="Manteca A."/>
            <person name="Ramos J.L."/>
            <person name="Gallego J.R."/>
            <person name="Llorente I."/>
            <person name="Martins Dos Santos V.A."/>
            <person name="Jensen O.N."/>
            <person name="Pelaez A.I."/>
            <person name="Sanchez J."/>
            <person name="Ferrer M."/>
        </authorList>
    </citation>
    <scope>NUCLEOTIDE SEQUENCE</scope>
</reference>
<accession>T1AF50</accession>
<dbReference type="InterPro" id="IPR008462">
    <property type="entry name" value="CsbD"/>
</dbReference>
<reference evidence="4" key="1">
    <citation type="submission" date="2013-08" db="EMBL/GenBank/DDBJ databases">
        <authorList>
            <person name="Mendez C."/>
            <person name="Richter M."/>
            <person name="Ferrer M."/>
            <person name="Sanchez J."/>
        </authorList>
    </citation>
    <scope>NUCLEOTIDE SEQUENCE</scope>
</reference>
<comment type="caution">
    <text evidence="4">The sequence shown here is derived from an EMBL/GenBank/DDBJ whole genome shotgun (WGS) entry which is preliminary data.</text>
</comment>
<proteinExistence type="inferred from homology"/>
<dbReference type="Pfam" id="PF05532">
    <property type="entry name" value="CsbD"/>
    <property type="match status" value="1"/>
</dbReference>
<comment type="similarity">
    <text evidence="1">Belongs to the UPF0337 (CsbD) family.</text>
</comment>
<dbReference type="EMBL" id="AUZY01010157">
    <property type="protein sequence ID" value="EQD39639.1"/>
    <property type="molecule type" value="Genomic_DNA"/>
</dbReference>
<evidence type="ECO:0000256" key="2">
    <source>
        <dbReference type="SAM" id="MobiDB-lite"/>
    </source>
</evidence>
<dbReference type="InterPro" id="IPR036629">
    <property type="entry name" value="YjbJ_sf"/>
</dbReference>
<dbReference type="AlphaFoldDB" id="T1AF50"/>
<feature type="compositionally biased region" description="Basic residues" evidence="2">
    <location>
        <begin position="1"/>
        <end position="10"/>
    </location>
</feature>
<organism evidence="4">
    <name type="scientific">mine drainage metagenome</name>
    <dbReference type="NCBI Taxonomy" id="410659"/>
    <lineage>
        <taxon>unclassified sequences</taxon>
        <taxon>metagenomes</taxon>
        <taxon>ecological metagenomes</taxon>
    </lineage>
</organism>
<sequence length="59" mass="6437">MSKKKKKKSKNSAQIAKGTIKEATGRVTGNKKLQVDGEIDQMKGHAKQAGEKIRDALTQ</sequence>
<feature type="domain" description="CsbD-like" evidence="3">
    <location>
        <begin position="9"/>
        <end position="57"/>
    </location>
</feature>
<evidence type="ECO:0000313" key="4">
    <source>
        <dbReference type="EMBL" id="EQD39639.1"/>
    </source>
</evidence>
<feature type="region of interest" description="Disordered" evidence="2">
    <location>
        <begin position="1"/>
        <end position="23"/>
    </location>
</feature>
<name>T1AF50_9ZZZZ</name>
<evidence type="ECO:0000256" key="1">
    <source>
        <dbReference type="ARBA" id="ARBA00009129"/>
    </source>
</evidence>
<dbReference type="Gene3D" id="1.10.1470.10">
    <property type="entry name" value="YjbJ"/>
    <property type="match status" value="1"/>
</dbReference>
<evidence type="ECO:0000259" key="3">
    <source>
        <dbReference type="Pfam" id="PF05532"/>
    </source>
</evidence>